<evidence type="ECO:0000313" key="2">
    <source>
        <dbReference type="EMBL" id="EIM64397.1"/>
    </source>
</evidence>
<organism evidence="2 3">
    <name type="scientific">Desulfobacter postgatei 2ac9</name>
    <dbReference type="NCBI Taxonomy" id="879212"/>
    <lineage>
        <taxon>Bacteria</taxon>
        <taxon>Pseudomonadati</taxon>
        <taxon>Thermodesulfobacteriota</taxon>
        <taxon>Desulfobacteria</taxon>
        <taxon>Desulfobacterales</taxon>
        <taxon>Desulfobacteraceae</taxon>
        <taxon>Desulfobacter</taxon>
    </lineage>
</organism>
<dbReference type="STRING" id="879212.DespoDRAFT_02551"/>
<dbReference type="InterPro" id="IPR018704">
    <property type="entry name" value="SecYEG/CpoB_TPR"/>
</dbReference>
<dbReference type="InterPro" id="IPR019734">
    <property type="entry name" value="TPR_rpt"/>
</dbReference>
<gene>
    <name evidence="2" type="ORF">DespoDRAFT_02551</name>
</gene>
<dbReference type="SUPFAM" id="SSF48452">
    <property type="entry name" value="TPR-like"/>
    <property type="match status" value="2"/>
</dbReference>
<dbReference type="HOGENOM" id="CLU_562484_0_0_7"/>
<dbReference type="SMART" id="SM00028">
    <property type="entry name" value="TPR"/>
    <property type="match status" value="3"/>
</dbReference>
<feature type="domain" description="Ancillary SecYEG translocon subunit/Cell division coordinator CpoB TPR" evidence="1">
    <location>
        <begin position="220"/>
        <end position="364"/>
    </location>
</feature>
<name>I5B4I4_9BACT</name>
<proteinExistence type="predicted"/>
<dbReference type="AlphaFoldDB" id="I5B4I4"/>
<dbReference type="RefSeq" id="WP_004073948.1">
    <property type="nucleotide sequence ID" value="NZ_CM001488.1"/>
</dbReference>
<reference evidence="2 3" key="2">
    <citation type="submission" date="2012-02" db="EMBL/GenBank/DDBJ databases">
        <title>Improved High-Quality Draft sequence of Desulfobacter postgatei 2ac9.</title>
        <authorList>
            <consortium name="US DOE Joint Genome Institute"/>
            <person name="Lucas S."/>
            <person name="Han J."/>
            <person name="Lapidus A."/>
            <person name="Cheng J.-F."/>
            <person name="Goodwin L."/>
            <person name="Pitluck S."/>
            <person name="Peters L."/>
            <person name="Ovchinnikova G."/>
            <person name="Held B."/>
            <person name="Detter J.C."/>
            <person name="Han C."/>
            <person name="Tapia R."/>
            <person name="Land M."/>
            <person name="Hauser L."/>
            <person name="Kyrpides N."/>
            <person name="Ivanova N."/>
            <person name="Pagani I."/>
            <person name="Orellana R."/>
            <person name="Lovley D."/>
            <person name="Woyke T."/>
        </authorList>
    </citation>
    <scope>NUCLEOTIDE SEQUENCE [LARGE SCALE GENOMIC DNA]</scope>
    <source>
        <strain evidence="2 3">2ac9</strain>
    </source>
</reference>
<evidence type="ECO:0000259" key="1">
    <source>
        <dbReference type="Pfam" id="PF09976"/>
    </source>
</evidence>
<evidence type="ECO:0000313" key="3">
    <source>
        <dbReference type="Proteomes" id="UP000005778"/>
    </source>
</evidence>
<dbReference type="Pfam" id="PF09976">
    <property type="entry name" value="TPR_21"/>
    <property type="match status" value="1"/>
</dbReference>
<accession>I5B4I4</accession>
<dbReference type="InterPro" id="IPR011990">
    <property type="entry name" value="TPR-like_helical_dom_sf"/>
</dbReference>
<sequence>MVKLQAAARIIQTPQSKTPAPMDTPCTGTQADLFSDQELFGVKKGEFIKKSRNRVLADIEDLSKNNRWDDILSLYHPVGDKLPDLIRAGADIPVRQKIAFALGQTGAFDDAIKELMVCVRAEPDNFMARASLAYTAYNCLYAAKNKKVFLAGEARTKRIALAHEHFKKAQELRPDGITNFYRQGMLFSQIENKPGPGLEKFDIACFNWERLTDEERAERQQEKKNYVKSLYRSASLLLAAGNGTKALERITACLKQDEQTNYISLAFKYFALGKVQFCMDRYDEAKSALLFALQSSSRNASTDFIHELLARTYLAMGKTDKAMEAIGGIPEKFRRPYYRWTEADVLCTAGQFEQAKTILNAAAAGDSRSRHISLIRLAKIEYSLKNYTQALEHAAKAGEFFTSNWGNPYLEGLFWQSLCAFQAGQLQKADRLLTELERHSRFYPNLDRLRAMIRHSDD</sequence>
<protein>
    <recommendedName>
        <fullName evidence="1">Ancillary SecYEG translocon subunit/Cell division coordinator CpoB TPR domain-containing protein</fullName>
    </recommendedName>
</protein>
<dbReference type="Proteomes" id="UP000005778">
    <property type="component" value="Chromosome"/>
</dbReference>
<dbReference type="Gene3D" id="1.25.40.10">
    <property type="entry name" value="Tetratricopeptide repeat domain"/>
    <property type="match status" value="3"/>
</dbReference>
<dbReference type="eggNOG" id="COG0457">
    <property type="taxonomic scope" value="Bacteria"/>
</dbReference>
<keyword evidence="3" id="KW-1185">Reference proteome</keyword>
<reference evidence="2 3" key="1">
    <citation type="submission" date="2011-09" db="EMBL/GenBank/DDBJ databases">
        <authorList>
            <consortium name="US DOE Joint Genome Institute (JGI-PGF)"/>
            <person name="Lucas S."/>
            <person name="Han J."/>
            <person name="Lapidus A."/>
            <person name="Cheng J.-F."/>
            <person name="Goodwin L."/>
            <person name="Pitluck S."/>
            <person name="Peters L."/>
            <person name="Land M.L."/>
            <person name="Hauser L."/>
            <person name="Orellana R."/>
            <person name="Lovley D."/>
            <person name="Woyke T.J."/>
        </authorList>
    </citation>
    <scope>NUCLEOTIDE SEQUENCE [LARGE SCALE GENOMIC DNA]</scope>
    <source>
        <strain evidence="2 3">2ac9</strain>
    </source>
</reference>
<dbReference type="OrthoDB" id="5416388at2"/>
<dbReference type="EMBL" id="CM001488">
    <property type="protein sequence ID" value="EIM64397.1"/>
    <property type="molecule type" value="Genomic_DNA"/>
</dbReference>